<keyword evidence="2" id="KW-0238">DNA-binding</keyword>
<dbReference type="PANTHER" id="PTHR33164:SF104">
    <property type="entry name" value="TRANSCRIPTIONAL REGULATORY PROTEIN"/>
    <property type="match status" value="1"/>
</dbReference>
<dbReference type="SUPFAM" id="SSF46785">
    <property type="entry name" value="Winged helix' DNA-binding domain"/>
    <property type="match status" value="1"/>
</dbReference>
<protein>
    <submittedName>
        <fullName evidence="2">DNA-binding MarR family transcriptional regulator</fullName>
    </submittedName>
</protein>
<name>A0A7W9KND3_9PSEU</name>
<dbReference type="PANTHER" id="PTHR33164">
    <property type="entry name" value="TRANSCRIPTIONAL REGULATOR, MARR FAMILY"/>
    <property type="match status" value="1"/>
</dbReference>
<proteinExistence type="predicted"/>
<dbReference type="Gene3D" id="1.10.10.10">
    <property type="entry name" value="Winged helix-like DNA-binding domain superfamily/Winged helix DNA-binding domain"/>
    <property type="match status" value="1"/>
</dbReference>
<comment type="caution">
    <text evidence="2">The sequence shown here is derived from an EMBL/GenBank/DDBJ whole genome shotgun (WGS) entry which is preliminary data.</text>
</comment>
<feature type="domain" description="HTH marR-type" evidence="1">
    <location>
        <begin position="23"/>
        <end position="162"/>
    </location>
</feature>
<gene>
    <name evidence="2" type="ORF">BJ998_006684</name>
</gene>
<dbReference type="GO" id="GO:0006950">
    <property type="term" value="P:response to stress"/>
    <property type="evidence" value="ECO:0007669"/>
    <property type="project" value="TreeGrafter"/>
</dbReference>
<dbReference type="InterPro" id="IPR039422">
    <property type="entry name" value="MarR/SlyA-like"/>
</dbReference>
<evidence type="ECO:0000313" key="3">
    <source>
        <dbReference type="Proteomes" id="UP000585638"/>
    </source>
</evidence>
<sequence length="165" mass="17807">MRDVVDGILDAWRGQLPEIAGIELELSKRAGRLYTLLSEATDTELARFGLTKAEYDVLAVLRSQGKPYRLRPTDLSARLLLSSGGTSNVLRRLAGAGLIAREADPADARSSWVRLTREGVDTAEAAVRASTEAQRTRLRSLPPDTARAAADVLREVLLALGDSPA</sequence>
<dbReference type="GO" id="GO:0003677">
    <property type="term" value="F:DNA binding"/>
    <property type="evidence" value="ECO:0007669"/>
    <property type="project" value="UniProtKB-KW"/>
</dbReference>
<evidence type="ECO:0000259" key="1">
    <source>
        <dbReference type="PROSITE" id="PS50995"/>
    </source>
</evidence>
<dbReference type="AlphaFoldDB" id="A0A7W9KND3"/>
<organism evidence="2 3">
    <name type="scientific">Kutzneria kofuensis</name>
    <dbReference type="NCBI Taxonomy" id="103725"/>
    <lineage>
        <taxon>Bacteria</taxon>
        <taxon>Bacillati</taxon>
        <taxon>Actinomycetota</taxon>
        <taxon>Actinomycetes</taxon>
        <taxon>Pseudonocardiales</taxon>
        <taxon>Pseudonocardiaceae</taxon>
        <taxon>Kutzneria</taxon>
    </lineage>
</organism>
<dbReference type="InterPro" id="IPR000835">
    <property type="entry name" value="HTH_MarR-typ"/>
</dbReference>
<dbReference type="RefSeq" id="WP_184867275.1">
    <property type="nucleotide sequence ID" value="NZ_BAAAWY010000098.1"/>
</dbReference>
<dbReference type="InterPro" id="IPR036388">
    <property type="entry name" value="WH-like_DNA-bd_sf"/>
</dbReference>
<dbReference type="EMBL" id="JACHIR010000001">
    <property type="protein sequence ID" value="MBB5895488.1"/>
    <property type="molecule type" value="Genomic_DNA"/>
</dbReference>
<dbReference type="InterPro" id="IPR036390">
    <property type="entry name" value="WH_DNA-bd_sf"/>
</dbReference>
<dbReference type="Proteomes" id="UP000585638">
    <property type="component" value="Unassembled WGS sequence"/>
</dbReference>
<dbReference type="Pfam" id="PF12802">
    <property type="entry name" value="MarR_2"/>
    <property type="match status" value="1"/>
</dbReference>
<dbReference type="PROSITE" id="PS50995">
    <property type="entry name" value="HTH_MARR_2"/>
    <property type="match status" value="1"/>
</dbReference>
<accession>A0A7W9KND3</accession>
<keyword evidence="3" id="KW-1185">Reference proteome</keyword>
<reference evidence="2 3" key="1">
    <citation type="submission" date="2020-08" db="EMBL/GenBank/DDBJ databases">
        <title>Sequencing the genomes of 1000 actinobacteria strains.</title>
        <authorList>
            <person name="Klenk H.-P."/>
        </authorList>
    </citation>
    <scope>NUCLEOTIDE SEQUENCE [LARGE SCALE GENOMIC DNA]</scope>
    <source>
        <strain evidence="2 3">DSM 43851</strain>
    </source>
</reference>
<dbReference type="SMART" id="SM00347">
    <property type="entry name" value="HTH_MARR"/>
    <property type="match status" value="1"/>
</dbReference>
<evidence type="ECO:0000313" key="2">
    <source>
        <dbReference type="EMBL" id="MBB5895488.1"/>
    </source>
</evidence>
<dbReference type="GO" id="GO:0003700">
    <property type="term" value="F:DNA-binding transcription factor activity"/>
    <property type="evidence" value="ECO:0007669"/>
    <property type="project" value="InterPro"/>
</dbReference>